<reference evidence="10 11" key="1">
    <citation type="journal article" date="2011" name="Science">
        <title>The Selaginella genome identifies genetic changes associated with the evolution of vascular plants.</title>
        <authorList>
            <person name="Banks J.A."/>
            <person name="Nishiyama T."/>
            <person name="Hasebe M."/>
            <person name="Bowman J.L."/>
            <person name="Gribskov M."/>
            <person name="dePamphilis C."/>
            <person name="Albert V.A."/>
            <person name="Aono N."/>
            <person name="Aoyama T."/>
            <person name="Ambrose B.A."/>
            <person name="Ashton N.W."/>
            <person name="Axtell M.J."/>
            <person name="Barker E."/>
            <person name="Barker M.S."/>
            <person name="Bennetzen J.L."/>
            <person name="Bonawitz N.D."/>
            <person name="Chapple C."/>
            <person name="Cheng C."/>
            <person name="Correa L.G."/>
            <person name="Dacre M."/>
            <person name="DeBarry J."/>
            <person name="Dreyer I."/>
            <person name="Elias M."/>
            <person name="Engstrom E.M."/>
            <person name="Estelle M."/>
            <person name="Feng L."/>
            <person name="Finet C."/>
            <person name="Floyd S.K."/>
            <person name="Frommer W.B."/>
            <person name="Fujita T."/>
            <person name="Gramzow L."/>
            <person name="Gutensohn M."/>
            <person name="Harholt J."/>
            <person name="Hattori M."/>
            <person name="Heyl A."/>
            <person name="Hirai T."/>
            <person name="Hiwatashi Y."/>
            <person name="Ishikawa M."/>
            <person name="Iwata M."/>
            <person name="Karol K.G."/>
            <person name="Koehler B."/>
            <person name="Kolukisaoglu U."/>
            <person name="Kubo M."/>
            <person name="Kurata T."/>
            <person name="Lalonde S."/>
            <person name="Li K."/>
            <person name="Li Y."/>
            <person name="Litt A."/>
            <person name="Lyons E."/>
            <person name="Manning G."/>
            <person name="Maruyama T."/>
            <person name="Michael T.P."/>
            <person name="Mikami K."/>
            <person name="Miyazaki S."/>
            <person name="Morinaga S."/>
            <person name="Murata T."/>
            <person name="Mueller-Roeber B."/>
            <person name="Nelson D.R."/>
            <person name="Obara M."/>
            <person name="Oguri Y."/>
            <person name="Olmstead R.G."/>
            <person name="Onodera N."/>
            <person name="Petersen B.L."/>
            <person name="Pils B."/>
            <person name="Prigge M."/>
            <person name="Rensing S.A."/>
            <person name="Riano-Pachon D.M."/>
            <person name="Roberts A.W."/>
            <person name="Sato Y."/>
            <person name="Scheller H.V."/>
            <person name="Schulz B."/>
            <person name="Schulz C."/>
            <person name="Shakirov E.V."/>
            <person name="Shibagaki N."/>
            <person name="Shinohara N."/>
            <person name="Shippen D.E."/>
            <person name="Soerensen I."/>
            <person name="Sotooka R."/>
            <person name="Sugimoto N."/>
            <person name="Sugita M."/>
            <person name="Sumikawa N."/>
            <person name="Tanurdzic M."/>
            <person name="Theissen G."/>
            <person name="Ulvskov P."/>
            <person name="Wakazuki S."/>
            <person name="Weng J.K."/>
            <person name="Willats W.W."/>
            <person name="Wipf D."/>
            <person name="Wolf P.G."/>
            <person name="Yang L."/>
            <person name="Zimmer A.D."/>
            <person name="Zhu Q."/>
            <person name="Mitros T."/>
            <person name="Hellsten U."/>
            <person name="Loque D."/>
            <person name="Otillar R."/>
            <person name="Salamov A."/>
            <person name="Schmutz J."/>
            <person name="Shapiro H."/>
            <person name="Lindquist E."/>
            <person name="Lucas S."/>
            <person name="Rokhsar D."/>
            <person name="Grigoriev I.V."/>
        </authorList>
    </citation>
    <scope>NUCLEOTIDE SEQUENCE [LARGE SCALE GENOMIC DNA]</scope>
</reference>
<keyword evidence="7" id="KW-0812">Transmembrane</keyword>
<feature type="domain" description="Cation-transporting P-type ATPase N-terminal" evidence="9">
    <location>
        <begin position="287"/>
        <end position="343"/>
    </location>
</feature>
<dbReference type="AlphaFoldDB" id="D8SFB1"/>
<dbReference type="Pfam" id="PF00690">
    <property type="entry name" value="Cation_ATPase_N"/>
    <property type="match status" value="1"/>
</dbReference>
<keyword evidence="11" id="KW-1185">Reference proteome</keyword>
<dbReference type="Proteomes" id="UP000001514">
    <property type="component" value="Unassembled WGS sequence"/>
</dbReference>
<dbReference type="PANTHER" id="PTHR45630">
    <property type="entry name" value="CATION-TRANSPORTING ATPASE-RELATED"/>
    <property type="match status" value="1"/>
</dbReference>
<organism evidence="11">
    <name type="scientific">Selaginella moellendorffii</name>
    <name type="common">Spikemoss</name>
    <dbReference type="NCBI Taxonomy" id="88036"/>
    <lineage>
        <taxon>Eukaryota</taxon>
        <taxon>Viridiplantae</taxon>
        <taxon>Streptophyta</taxon>
        <taxon>Embryophyta</taxon>
        <taxon>Tracheophyta</taxon>
        <taxon>Lycopodiopsida</taxon>
        <taxon>Selaginellales</taxon>
        <taxon>Selaginellaceae</taxon>
        <taxon>Selaginella</taxon>
    </lineage>
</organism>
<sequence length="526" mass="59872">MGRYPSGPKSCVSDPSCDVLITKVTHPAVVTVFCYWGFVLLVCCSFQILKLWLIRKNPVKPVFLREEAPKSSRPATGSEGASRFQGQEFLLEPEEAKELLVTGYTWSYFGEFCYCVCCLTSLHWLALYVVILFDTYNKCDIGGIDNLCFFGNYFIFGTYELNAKDHIYALALVQVFFTVWWLSVVWYTTWVLFKGRVHNWFRLPCPLSQATVAFVWARDREEILSANAFALVYIIRRFKNIIMPPDAQGHFEIVDILETASGKRYFLFEGLRVLVDGSQISHARIQVGALLSDFHQSPTGLSAEDSSNRLEHVGLNKIPFEPEPLFQSICDELFTFFHVYQLIMYILQYWNSYLFVAALMTCIVLLSSSITIYTRRRSQYTIAEITKIKTDAEVLRGGSWTTVDASLLVPGDMVRVKSNWLLPCDFLILQVGIDGIFMEVSNNVHDNPLKAPVDAPTQWRVSKGKQPFPIDLEPFFTMLFRITPLLYLSASSRLAPTIDYFIDHVALAIDIYAEHGSVAVFNNSVT</sequence>
<evidence type="ECO:0000256" key="4">
    <source>
        <dbReference type="ARBA" id="ARBA00022840"/>
    </source>
</evidence>
<dbReference type="InterPro" id="IPR023298">
    <property type="entry name" value="ATPase_P-typ_TM_dom_sf"/>
</dbReference>
<dbReference type="PANTHER" id="PTHR45630:SF11">
    <property type="entry name" value="CATION-TRANSPORTING P-TYPE ATPASE N-TERMINAL DOMAIN-CONTAINING PROTEIN"/>
    <property type="match status" value="1"/>
</dbReference>
<evidence type="ECO:0000313" key="11">
    <source>
        <dbReference type="Proteomes" id="UP000001514"/>
    </source>
</evidence>
<dbReference type="GO" id="GO:0140358">
    <property type="term" value="F:P-type transmembrane transporter activity"/>
    <property type="evidence" value="ECO:0007669"/>
    <property type="project" value="InterPro"/>
</dbReference>
<dbReference type="eggNOG" id="KOG0208">
    <property type="taxonomic scope" value="Eukaryota"/>
</dbReference>
<dbReference type="Gramene" id="EFJ16804">
    <property type="protein sequence ID" value="EFJ16804"/>
    <property type="gene ID" value="SELMODRAFT_421448"/>
</dbReference>
<dbReference type="InterPro" id="IPR006544">
    <property type="entry name" value="P-type_TPase_V"/>
</dbReference>
<accession>D8SFB1</accession>
<evidence type="ECO:0000256" key="1">
    <source>
        <dbReference type="ARBA" id="ARBA00004141"/>
    </source>
</evidence>
<evidence type="ECO:0000256" key="5">
    <source>
        <dbReference type="ARBA" id="ARBA00022842"/>
    </source>
</evidence>
<feature type="transmembrane region" description="Helical" evidence="7">
    <location>
        <begin position="112"/>
        <end position="133"/>
    </location>
</feature>
<feature type="domain" description="P-type ATPase A" evidence="8">
    <location>
        <begin position="388"/>
        <end position="430"/>
    </location>
</feature>
<keyword evidence="7" id="KW-0472">Membrane</keyword>
<dbReference type="SUPFAM" id="SSF81653">
    <property type="entry name" value="Calcium ATPase, transduction domain A"/>
    <property type="match status" value="1"/>
</dbReference>
<feature type="transmembrane region" description="Helical" evidence="7">
    <location>
        <begin position="167"/>
        <end position="193"/>
    </location>
</feature>
<feature type="transmembrane region" description="Helical" evidence="7">
    <location>
        <begin position="353"/>
        <end position="373"/>
    </location>
</feature>
<dbReference type="OMA" id="FTIAKIT"/>
<evidence type="ECO:0000259" key="8">
    <source>
        <dbReference type="Pfam" id="PF00122"/>
    </source>
</evidence>
<dbReference type="HOGENOM" id="CLU_518185_0_0_1"/>
<dbReference type="GO" id="GO:0046872">
    <property type="term" value="F:metal ion binding"/>
    <property type="evidence" value="ECO:0007669"/>
    <property type="project" value="UniProtKB-KW"/>
</dbReference>
<evidence type="ECO:0000256" key="6">
    <source>
        <dbReference type="ARBA" id="ARBA00022967"/>
    </source>
</evidence>
<keyword evidence="6" id="KW-1278">Translocase</keyword>
<dbReference type="InParanoid" id="D8SFB1"/>
<name>D8SFB1_SELML</name>
<comment type="subcellular location">
    <subcellularLocation>
        <location evidence="1">Membrane</location>
        <topology evidence="1">Multi-pass membrane protein</topology>
    </subcellularLocation>
</comment>
<evidence type="ECO:0000259" key="9">
    <source>
        <dbReference type="Pfam" id="PF00690"/>
    </source>
</evidence>
<keyword evidence="5" id="KW-0460">Magnesium</keyword>
<dbReference type="SUPFAM" id="SSF81665">
    <property type="entry name" value="Calcium ATPase, transmembrane domain M"/>
    <property type="match status" value="1"/>
</dbReference>
<dbReference type="Pfam" id="PF00122">
    <property type="entry name" value="E1-E2_ATPase"/>
    <property type="match status" value="1"/>
</dbReference>
<dbReference type="InterPro" id="IPR004014">
    <property type="entry name" value="ATPase_P-typ_cation-transptr_N"/>
</dbReference>
<keyword evidence="3" id="KW-0547">Nucleotide-binding</keyword>
<keyword evidence="2" id="KW-0479">Metal-binding</keyword>
<dbReference type="GO" id="GO:0016020">
    <property type="term" value="C:membrane"/>
    <property type="evidence" value="ECO:0007669"/>
    <property type="project" value="UniProtKB-SubCell"/>
</dbReference>
<evidence type="ECO:0000313" key="10">
    <source>
        <dbReference type="EMBL" id="EFJ16804.1"/>
    </source>
</evidence>
<evidence type="ECO:0000256" key="7">
    <source>
        <dbReference type="SAM" id="Phobius"/>
    </source>
</evidence>
<feature type="transmembrane region" description="Helical" evidence="7">
    <location>
        <begin position="28"/>
        <end position="53"/>
    </location>
</feature>
<keyword evidence="4" id="KW-0067">ATP-binding</keyword>
<dbReference type="Gene3D" id="2.70.150.10">
    <property type="entry name" value="Calcium-transporting ATPase, cytoplasmic transduction domain A"/>
    <property type="match status" value="1"/>
</dbReference>
<dbReference type="EMBL" id="GL377617">
    <property type="protein sequence ID" value="EFJ16804.1"/>
    <property type="molecule type" value="Genomic_DNA"/>
</dbReference>
<evidence type="ECO:0008006" key="12">
    <source>
        <dbReference type="Google" id="ProtNLM"/>
    </source>
</evidence>
<proteinExistence type="predicted"/>
<evidence type="ECO:0000256" key="3">
    <source>
        <dbReference type="ARBA" id="ARBA00022741"/>
    </source>
</evidence>
<protein>
    <recommendedName>
        <fullName evidence="12">Cation-transporting P-type ATPase N-terminal domain-containing protein</fullName>
    </recommendedName>
</protein>
<dbReference type="KEGG" id="smo:SELMODRAFT_421448"/>
<keyword evidence="7" id="KW-1133">Transmembrane helix</keyword>
<gene>
    <name evidence="10" type="ORF">SELMODRAFT_421448</name>
</gene>
<dbReference type="Gene3D" id="1.20.1110.10">
    <property type="entry name" value="Calcium-transporting ATPase, transmembrane domain"/>
    <property type="match status" value="1"/>
</dbReference>
<dbReference type="GO" id="GO:0005524">
    <property type="term" value="F:ATP binding"/>
    <property type="evidence" value="ECO:0007669"/>
    <property type="project" value="UniProtKB-KW"/>
</dbReference>
<dbReference type="InterPro" id="IPR059000">
    <property type="entry name" value="ATPase_P-type_domA"/>
</dbReference>
<dbReference type="InterPro" id="IPR008250">
    <property type="entry name" value="ATPase_P-typ_transduc_dom_A_sf"/>
</dbReference>
<evidence type="ECO:0000256" key="2">
    <source>
        <dbReference type="ARBA" id="ARBA00022723"/>
    </source>
</evidence>